<reference evidence="1" key="1">
    <citation type="submission" date="2010-02" db="EMBL/GenBank/DDBJ databases">
        <title>Complete sequence of Aciduliprofundum boonei T469.</title>
        <authorList>
            <consortium name="US DOE Joint Genome Institute"/>
            <person name="Lucas S."/>
            <person name="Copeland A."/>
            <person name="Lapidus A."/>
            <person name="Cheng J.-F."/>
            <person name="Bruce D."/>
            <person name="Goodwin L."/>
            <person name="Pitluck S."/>
            <person name="Saunders E."/>
            <person name="Detter J.C."/>
            <person name="Han C."/>
            <person name="Tapia R."/>
            <person name="Land M."/>
            <person name="Hauser L."/>
            <person name="Kyrpides N."/>
            <person name="Mikhailova N."/>
            <person name="Flores G."/>
            <person name="Reysenbach A.-L."/>
            <person name="Woyke T."/>
        </authorList>
    </citation>
    <scope>NUCLEOTIDE SEQUENCE</scope>
    <source>
        <strain evidence="1">T469</strain>
    </source>
</reference>
<dbReference type="HOGENOM" id="CLU_2581177_0_0_2"/>
<dbReference type="Proteomes" id="UP000001400">
    <property type="component" value="Chromosome"/>
</dbReference>
<dbReference type="OrthoDB" id="360927at2157"/>
<evidence type="ECO:0000313" key="1">
    <source>
        <dbReference type="EMBL" id="ADD08314.1"/>
    </source>
</evidence>
<protein>
    <submittedName>
        <fullName evidence="1">Uncharacterized protein</fullName>
    </submittedName>
</protein>
<keyword evidence="2" id="KW-1185">Reference proteome</keyword>
<gene>
    <name evidence="1" type="ordered locus">Aboo_0503</name>
</gene>
<dbReference type="KEGG" id="abi:Aboo_0503"/>
<dbReference type="GeneID" id="8827448"/>
<dbReference type="EMBL" id="CP001941">
    <property type="protein sequence ID" value="ADD08314.1"/>
    <property type="molecule type" value="Genomic_DNA"/>
</dbReference>
<dbReference type="AlphaFoldDB" id="D3TCM9"/>
<sequence>MTIQISEEYLRKGNEVDITSQGNAPRNFRISIRYNESFRRFEVFRHYYKTKKNEVEYHSKNLKDIVDYIKSMYGVDFEIS</sequence>
<name>D3TCM9_ACIB4</name>
<evidence type="ECO:0000313" key="2">
    <source>
        <dbReference type="Proteomes" id="UP000001400"/>
    </source>
</evidence>
<accession>D3TCM9</accession>
<dbReference type="RefSeq" id="WP_012997153.1">
    <property type="nucleotide sequence ID" value="NC_013926.1"/>
</dbReference>
<organism evidence="1 2">
    <name type="scientific">Aciduliprofundum boonei (strain DSM 19572 / T469)</name>
    <dbReference type="NCBI Taxonomy" id="439481"/>
    <lineage>
        <taxon>Archaea</taxon>
        <taxon>Methanobacteriati</taxon>
        <taxon>Thermoplasmatota</taxon>
        <taxon>DHVE2 group</taxon>
        <taxon>Candidatus Aciduliprofundum</taxon>
    </lineage>
</organism>
<proteinExistence type="predicted"/>